<gene>
    <name evidence="2" type="ORF">SAMN06296052_11881</name>
</gene>
<dbReference type="EMBL" id="FZOQ01000018">
    <property type="protein sequence ID" value="SNS96411.1"/>
    <property type="molecule type" value="Genomic_DNA"/>
</dbReference>
<organism evidence="2 3">
    <name type="scientific">Pontibacter ummariensis</name>
    <dbReference type="NCBI Taxonomy" id="1610492"/>
    <lineage>
        <taxon>Bacteria</taxon>
        <taxon>Pseudomonadati</taxon>
        <taxon>Bacteroidota</taxon>
        <taxon>Cytophagia</taxon>
        <taxon>Cytophagales</taxon>
        <taxon>Hymenobacteraceae</taxon>
        <taxon>Pontibacter</taxon>
    </lineage>
</organism>
<dbReference type="AlphaFoldDB" id="A0A239IS64"/>
<feature type="transmembrane region" description="Helical" evidence="1">
    <location>
        <begin position="12"/>
        <end position="35"/>
    </location>
</feature>
<feature type="transmembrane region" description="Helical" evidence="1">
    <location>
        <begin position="47"/>
        <end position="67"/>
    </location>
</feature>
<evidence type="ECO:0008006" key="4">
    <source>
        <dbReference type="Google" id="ProtNLM"/>
    </source>
</evidence>
<proteinExistence type="predicted"/>
<keyword evidence="1" id="KW-0812">Transmembrane</keyword>
<evidence type="ECO:0000256" key="1">
    <source>
        <dbReference type="SAM" id="Phobius"/>
    </source>
</evidence>
<keyword evidence="3" id="KW-1185">Reference proteome</keyword>
<dbReference type="Proteomes" id="UP000198432">
    <property type="component" value="Unassembled WGS sequence"/>
</dbReference>
<name>A0A239IS64_9BACT</name>
<dbReference type="RefSeq" id="WP_218824276.1">
    <property type="nucleotide sequence ID" value="NZ_FZOQ01000018.1"/>
</dbReference>
<evidence type="ECO:0000313" key="3">
    <source>
        <dbReference type="Proteomes" id="UP000198432"/>
    </source>
</evidence>
<reference evidence="3" key="1">
    <citation type="submission" date="2017-06" db="EMBL/GenBank/DDBJ databases">
        <authorList>
            <person name="Varghese N."/>
            <person name="Submissions S."/>
        </authorList>
    </citation>
    <scope>NUCLEOTIDE SEQUENCE [LARGE SCALE GENOMIC DNA]</scope>
    <source>
        <strain evidence="3">NKM1</strain>
    </source>
</reference>
<accession>A0A239IS64</accession>
<keyword evidence="1" id="KW-0472">Membrane</keyword>
<keyword evidence="1" id="KW-1133">Transmembrane helix</keyword>
<sequence>MEDTMGELVLGLGIFGLALGLIGLILYIWSIVWAYKDAERRGKPGWLIALVVAFVAWPIGLLLWLIIRPDDRRSYHH</sequence>
<evidence type="ECO:0000313" key="2">
    <source>
        <dbReference type="EMBL" id="SNS96411.1"/>
    </source>
</evidence>
<protein>
    <recommendedName>
        <fullName evidence="4">Phospholipase_D-nuclease N-terminal</fullName>
    </recommendedName>
</protein>